<evidence type="ECO:0000313" key="2">
    <source>
        <dbReference type="Proteomes" id="UP001472677"/>
    </source>
</evidence>
<proteinExistence type="predicted"/>
<gene>
    <name evidence="1" type="ORF">V6N12_012893</name>
</gene>
<dbReference type="Proteomes" id="UP001472677">
    <property type="component" value="Unassembled WGS sequence"/>
</dbReference>
<comment type="caution">
    <text evidence="1">The sequence shown here is derived from an EMBL/GenBank/DDBJ whole genome shotgun (WGS) entry which is preliminary data.</text>
</comment>
<name>A0ABR2EFR1_9ROSI</name>
<sequence length="290" mass="31797">MLFSCGWWHLHRSIRCAWLFGESSVGSCVSWIALYRVIGTSVVGKTGFCHHGTAVWLVQSLIGLQFAALVGSARREPYALTCFSMHALVLPSSSLCMAWSVACAGPHRGRAWPVGPCELSHHRPRTIPPEWRVALRVCPTQLFSSLTTDIVLRCKKGKSHPLQSFRCSARPCAASAPFVTACGAWLLPTWEPHLHLVQRWSALLVTTPSGTMFVGFVRRPLRYQGACFWQAVSTCPGFATNGPPRLAVRLTMPQGLVARATLCTSCVASQAMLRAMVPCNLRAATLPLWL</sequence>
<dbReference type="EMBL" id="JBBPBM010000014">
    <property type="protein sequence ID" value="KAK8560090.1"/>
    <property type="molecule type" value="Genomic_DNA"/>
</dbReference>
<accession>A0ABR2EFR1</accession>
<reference evidence="1 2" key="1">
    <citation type="journal article" date="2024" name="G3 (Bethesda)">
        <title>Genome assembly of Hibiscus sabdariffa L. provides insights into metabolisms of medicinal natural products.</title>
        <authorList>
            <person name="Kim T."/>
        </authorList>
    </citation>
    <scope>NUCLEOTIDE SEQUENCE [LARGE SCALE GENOMIC DNA]</scope>
    <source>
        <strain evidence="1">TK-2024</strain>
        <tissue evidence="1">Old leaves</tissue>
    </source>
</reference>
<protein>
    <submittedName>
        <fullName evidence="1">Uncharacterized protein</fullName>
    </submittedName>
</protein>
<evidence type="ECO:0000313" key="1">
    <source>
        <dbReference type="EMBL" id="KAK8560090.1"/>
    </source>
</evidence>
<organism evidence="1 2">
    <name type="scientific">Hibiscus sabdariffa</name>
    <name type="common">roselle</name>
    <dbReference type="NCBI Taxonomy" id="183260"/>
    <lineage>
        <taxon>Eukaryota</taxon>
        <taxon>Viridiplantae</taxon>
        <taxon>Streptophyta</taxon>
        <taxon>Embryophyta</taxon>
        <taxon>Tracheophyta</taxon>
        <taxon>Spermatophyta</taxon>
        <taxon>Magnoliopsida</taxon>
        <taxon>eudicotyledons</taxon>
        <taxon>Gunneridae</taxon>
        <taxon>Pentapetalae</taxon>
        <taxon>rosids</taxon>
        <taxon>malvids</taxon>
        <taxon>Malvales</taxon>
        <taxon>Malvaceae</taxon>
        <taxon>Malvoideae</taxon>
        <taxon>Hibiscus</taxon>
    </lineage>
</organism>
<keyword evidence="2" id="KW-1185">Reference proteome</keyword>